<accession>A0A811PZT1</accession>
<dbReference type="PANTHER" id="PTHR47074:SF47">
    <property type="entry name" value="RNASE H TYPE-1 DOMAIN-CONTAINING PROTEIN"/>
    <property type="match status" value="1"/>
</dbReference>
<dbReference type="EMBL" id="CAJGYO010000008">
    <property type="protein sequence ID" value="CAD6249334.1"/>
    <property type="molecule type" value="Genomic_DNA"/>
</dbReference>
<dbReference type="CDD" id="cd06222">
    <property type="entry name" value="RNase_H_like"/>
    <property type="match status" value="1"/>
</dbReference>
<dbReference type="Pfam" id="PF13456">
    <property type="entry name" value="RVT_3"/>
    <property type="match status" value="1"/>
</dbReference>
<dbReference type="GO" id="GO:0004523">
    <property type="term" value="F:RNA-DNA hybrid ribonuclease activity"/>
    <property type="evidence" value="ECO:0007669"/>
    <property type="project" value="InterPro"/>
</dbReference>
<dbReference type="Proteomes" id="UP000604825">
    <property type="component" value="Unassembled WGS sequence"/>
</dbReference>
<keyword evidence="3" id="KW-1185">Reference proteome</keyword>
<name>A0A811PZT1_9POAL</name>
<protein>
    <recommendedName>
        <fullName evidence="1">RNase H type-1 domain-containing protein</fullName>
    </recommendedName>
</protein>
<dbReference type="InterPro" id="IPR002156">
    <property type="entry name" value="RNaseH_domain"/>
</dbReference>
<gene>
    <name evidence="2" type="ORF">NCGR_LOCUS33166</name>
</gene>
<sequence length="109" mass="11996">MAEAFALRDGLLLAQQIGCNRVEMHADCLEVITTMNEGGFSATAAAPIYDECCQHWMDFAAISISHCNRECNLVAHELARRALLAKTSFVWVDDPPNAILSKEFFCMGG</sequence>
<dbReference type="InterPro" id="IPR036397">
    <property type="entry name" value="RNaseH_sf"/>
</dbReference>
<comment type="caution">
    <text evidence="2">The sequence shown here is derived from an EMBL/GenBank/DDBJ whole genome shotgun (WGS) entry which is preliminary data.</text>
</comment>
<evidence type="ECO:0000259" key="1">
    <source>
        <dbReference type="Pfam" id="PF13456"/>
    </source>
</evidence>
<feature type="domain" description="RNase H type-1" evidence="1">
    <location>
        <begin position="1"/>
        <end position="82"/>
    </location>
</feature>
<reference evidence="2" key="1">
    <citation type="submission" date="2020-10" db="EMBL/GenBank/DDBJ databases">
        <authorList>
            <person name="Han B."/>
            <person name="Lu T."/>
            <person name="Zhao Q."/>
            <person name="Huang X."/>
            <person name="Zhao Y."/>
        </authorList>
    </citation>
    <scope>NUCLEOTIDE SEQUENCE</scope>
</reference>
<proteinExistence type="predicted"/>
<dbReference type="InterPro" id="IPR044730">
    <property type="entry name" value="RNase_H-like_dom_plant"/>
</dbReference>
<dbReference type="InterPro" id="IPR052929">
    <property type="entry name" value="RNase_H-like_EbsB-rel"/>
</dbReference>
<dbReference type="OrthoDB" id="694800at2759"/>
<dbReference type="Gene3D" id="3.30.420.10">
    <property type="entry name" value="Ribonuclease H-like superfamily/Ribonuclease H"/>
    <property type="match status" value="1"/>
</dbReference>
<dbReference type="InterPro" id="IPR012337">
    <property type="entry name" value="RNaseH-like_sf"/>
</dbReference>
<evidence type="ECO:0000313" key="3">
    <source>
        <dbReference type="Proteomes" id="UP000604825"/>
    </source>
</evidence>
<evidence type="ECO:0000313" key="2">
    <source>
        <dbReference type="EMBL" id="CAD6249334.1"/>
    </source>
</evidence>
<dbReference type="SUPFAM" id="SSF53098">
    <property type="entry name" value="Ribonuclease H-like"/>
    <property type="match status" value="1"/>
</dbReference>
<dbReference type="GO" id="GO:0003676">
    <property type="term" value="F:nucleic acid binding"/>
    <property type="evidence" value="ECO:0007669"/>
    <property type="project" value="InterPro"/>
</dbReference>
<organism evidence="2 3">
    <name type="scientific">Miscanthus lutarioriparius</name>
    <dbReference type="NCBI Taxonomy" id="422564"/>
    <lineage>
        <taxon>Eukaryota</taxon>
        <taxon>Viridiplantae</taxon>
        <taxon>Streptophyta</taxon>
        <taxon>Embryophyta</taxon>
        <taxon>Tracheophyta</taxon>
        <taxon>Spermatophyta</taxon>
        <taxon>Magnoliopsida</taxon>
        <taxon>Liliopsida</taxon>
        <taxon>Poales</taxon>
        <taxon>Poaceae</taxon>
        <taxon>PACMAD clade</taxon>
        <taxon>Panicoideae</taxon>
        <taxon>Andropogonodae</taxon>
        <taxon>Andropogoneae</taxon>
        <taxon>Saccharinae</taxon>
        <taxon>Miscanthus</taxon>
    </lineage>
</organism>
<dbReference type="AlphaFoldDB" id="A0A811PZT1"/>
<dbReference type="PANTHER" id="PTHR47074">
    <property type="entry name" value="BNAC02G40300D PROTEIN"/>
    <property type="match status" value="1"/>
</dbReference>